<feature type="region of interest" description="Disordered" evidence="1">
    <location>
        <begin position="1"/>
        <end position="49"/>
    </location>
</feature>
<feature type="compositionally biased region" description="Acidic residues" evidence="1">
    <location>
        <begin position="1"/>
        <end position="10"/>
    </location>
</feature>
<protein>
    <submittedName>
        <fullName evidence="2">Uncharacterized protein</fullName>
    </submittedName>
</protein>
<evidence type="ECO:0000313" key="2">
    <source>
        <dbReference type="EMBL" id="WAQ94703.1"/>
    </source>
</evidence>
<feature type="compositionally biased region" description="Basic and acidic residues" evidence="1">
    <location>
        <begin position="11"/>
        <end position="25"/>
    </location>
</feature>
<gene>
    <name evidence="2" type="ORF">MAR_007174</name>
</gene>
<sequence>MMNQSDEEDSVSDRDRTSSVDHDVIDSSQRNNVKGAAMTSSFSDKKPNGGLLAMLENEAWDHTQTDAISMTSQMTCEYMYNDVNAVDYHSSNFPSLLNRLGKKTSSRSSFLLIPSDKPERKTRLPLEKQDTKTRLPSDEQDRKNRLSPNEPERKTRLPQGIWGTLEKSKPKKKTQKKSTSSEKDYNSFGERMKQNNFLLWERIENKSRERMKRYDQWVEGMDERIRKQRLNIKRRSQQLLQSLEDQENQKREERMFASPHGRMWRHHRSMQRRAFSLEPMKQPKLDSIDRVVEIKHRLQANCGENQGPYMQACVYDLYVQLVDVAEHSALMSTNNR</sequence>
<keyword evidence="3" id="KW-1185">Reference proteome</keyword>
<evidence type="ECO:0000256" key="1">
    <source>
        <dbReference type="SAM" id="MobiDB-lite"/>
    </source>
</evidence>
<feature type="region of interest" description="Disordered" evidence="1">
    <location>
        <begin position="107"/>
        <end position="187"/>
    </location>
</feature>
<dbReference type="Proteomes" id="UP001164746">
    <property type="component" value="Chromosome 1"/>
</dbReference>
<feature type="compositionally biased region" description="Basic and acidic residues" evidence="1">
    <location>
        <begin position="116"/>
        <end position="155"/>
    </location>
</feature>
<evidence type="ECO:0000313" key="3">
    <source>
        <dbReference type="Proteomes" id="UP001164746"/>
    </source>
</evidence>
<reference evidence="2" key="1">
    <citation type="submission" date="2022-11" db="EMBL/GenBank/DDBJ databases">
        <title>Centuries of genome instability and evolution in soft-shell clam transmissible cancer (bioRxiv).</title>
        <authorList>
            <person name="Hart S.F.M."/>
            <person name="Yonemitsu M.A."/>
            <person name="Giersch R.M."/>
            <person name="Beal B.F."/>
            <person name="Arriagada G."/>
            <person name="Davis B.W."/>
            <person name="Ostrander E.A."/>
            <person name="Goff S.P."/>
            <person name="Metzger M.J."/>
        </authorList>
    </citation>
    <scope>NUCLEOTIDE SEQUENCE</scope>
    <source>
        <strain evidence="2">MELC-2E11</strain>
        <tissue evidence="2">Siphon/mantle</tissue>
    </source>
</reference>
<proteinExistence type="predicted"/>
<name>A0ABY7DCR1_MYAAR</name>
<accession>A0ABY7DCR1</accession>
<organism evidence="2 3">
    <name type="scientific">Mya arenaria</name>
    <name type="common">Soft-shell clam</name>
    <dbReference type="NCBI Taxonomy" id="6604"/>
    <lineage>
        <taxon>Eukaryota</taxon>
        <taxon>Metazoa</taxon>
        <taxon>Spiralia</taxon>
        <taxon>Lophotrochozoa</taxon>
        <taxon>Mollusca</taxon>
        <taxon>Bivalvia</taxon>
        <taxon>Autobranchia</taxon>
        <taxon>Heteroconchia</taxon>
        <taxon>Euheterodonta</taxon>
        <taxon>Imparidentia</taxon>
        <taxon>Neoheterodontei</taxon>
        <taxon>Myida</taxon>
        <taxon>Myoidea</taxon>
        <taxon>Myidae</taxon>
        <taxon>Mya</taxon>
    </lineage>
</organism>
<dbReference type="EMBL" id="CP111012">
    <property type="protein sequence ID" value="WAQ94703.1"/>
    <property type="molecule type" value="Genomic_DNA"/>
</dbReference>
<feature type="compositionally biased region" description="Polar residues" evidence="1">
    <location>
        <begin position="26"/>
        <end position="42"/>
    </location>
</feature>